<evidence type="ECO:0000256" key="2">
    <source>
        <dbReference type="SAM" id="MobiDB-lite"/>
    </source>
</evidence>
<feature type="region of interest" description="Disordered" evidence="2">
    <location>
        <begin position="10"/>
        <end position="51"/>
    </location>
</feature>
<dbReference type="InterPro" id="IPR038528">
    <property type="entry name" value="TEL2_C_sf"/>
</dbReference>
<dbReference type="InterPro" id="IPR019337">
    <property type="entry name" value="Telomere_length_regulation_dom"/>
</dbReference>
<dbReference type="GeneID" id="54474702"/>
<evidence type="ECO:0000256" key="1">
    <source>
        <dbReference type="ARBA" id="ARBA00006133"/>
    </source>
</evidence>
<dbReference type="GO" id="GO:0042162">
    <property type="term" value="F:telomeric DNA binding"/>
    <property type="evidence" value="ECO:0007669"/>
    <property type="project" value="TreeGrafter"/>
</dbReference>
<keyword evidence="5" id="KW-1185">Reference proteome</keyword>
<dbReference type="Gene3D" id="1.25.40.720">
    <property type="entry name" value="Telomere length regulation protein 2, C-terminal domain"/>
    <property type="match status" value="2"/>
</dbReference>
<dbReference type="GO" id="GO:0005829">
    <property type="term" value="C:cytosol"/>
    <property type="evidence" value="ECO:0007669"/>
    <property type="project" value="TreeGrafter"/>
</dbReference>
<dbReference type="EMBL" id="MU001636">
    <property type="protein sequence ID" value="KAF2482226.1"/>
    <property type="molecule type" value="Genomic_DNA"/>
</dbReference>
<evidence type="ECO:0000313" key="5">
    <source>
        <dbReference type="Proteomes" id="UP000799767"/>
    </source>
</evidence>
<dbReference type="PANTHER" id="PTHR15830">
    <property type="entry name" value="TELOMERE LENGTH REGULATION PROTEIN TEL2 FAMILY MEMBER"/>
    <property type="match status" value="1"/>
</dbReference>
<feature type="domain" description="Telomere length regulation protein conserved" evidence="3">
    <location>
        <begin position="622"/>
        <end position="732"/>
    </location>
</feature>
<dbReference type="GO" id="GO:0051879">
    <property type="term" value="F:Hsp90 protein binding"/>
    <property type="evidence" value="ECO:0007669"/>
    <property type="project" value="TreeGrafter"/>
</dbReference>
<proteinExistence type="inferred from homology"/>
<protein>
    <submittedName>
        <fullName evidence="4">Telomere length regulation protein-domain-containing protein</fullName>
    </submittedName>
</protein>
<dbReference type="OrthoDB" id="10258062at2759"/>
<comment type="similarity">
    <text evidence="1">Belongs to the TEL2 family.</text>
</comment>
<feature type="compositionally biased region" description="Basic and acidic residues" evidence="2">
    <location>
        <begin position="37"/>
        <end position="51"/>
    </location>
</feature>
<dbReference type="Proteomes" id="UP000799767">
    <property type="component" value="Unassembled WGS sequence"/>
</dbReference>
<dbReference type="AlphaFoldDB" id="A0A6A6PR03"/>
<dbReference type="InterPro" id="IPR051970">
    <property type="entry name" value="TEL2_Regulation"/>
</dbReference>
<dbReference type="Pfam" id="PF10193">
    <property type="entry name" value="Telomere_reg-2"/>
    <property type="match status" value="1"/>
</dbReference>
<reference evidence="4" key="1">
    <citation type="journal article" date="2020" name="Stud. Mycol.">
        <title>101 Dothideomycetes genomes: a test case for predicting lifestyles and emergence of pathogens.</title>
        <authorList>
            <person name="Haridas S."/>
            <person name="Albert R."/>
            <person name="Binder M."/>
            <person name="Bloem J."/>
            <person name="Labutti K."/>
            <person name="Salamov A."/>
            <person name="Andreopoulos B."/>
            <person name="Baker S."/>
            <person name="Barry K."/>
            <person name="Bills G."/>
            <person name="Bluhm B."/>
            <person name="Cannon C."/>
            <person name="Castanera R."/>
            <person name="Culley D."/>
            <person name="Daum C."/>
            <person name="Ezra D."/>
            <person name="Gonzalez J."/>
            <person name="Henrissat B."/>
            <person name="Kuo A."/>
            <person name="Liang C."/>
            <person name="Lipzen A."/>
            <person name="Lutzoni F."/>
            <person name="Magnuson J."/>
            <person name="Mondo S."/>
            <person name="Nolan M."/>
            <person name="Ohm R."/>
            <person name="Pangilinan J."/>
            <person name="Park H.-J."/>
            <person name="Ramirez L."/>
            <person name="Alfaro M."/>
            <person name="Sun H."/>
            <person name="Tritt A."/>
            <person name="Yoshinaga Y."/>
            <person name="Zwiers L.-H."/>
            <person name="Turgeon B."/>
            <person name="Goodwin S."/>
            <person name="Spatafora J."/>
            <person name="Crous P."/>
            <person name="Grigoriev I."/>
        </authorList>
    </citation>
    <scope>NUCLEOTIDE SEQUENCE</scope>
    <source>
        <strain evidence="4">CBS 113389</strain>
    </source>
</reference>
<accession>A0A6A6PR03</accession>
<feature type="region of interest" description="Disordered" evidence="2">
    <location>
        <begin position="585"/>
        <end position="616"/>
    </location>
</feature>
<evidence type="ECO:0000313" key="4">
    <source>
        <dbReference type="EMBL" id="KAF2482226.1"/>
    </source>
</evidence>
<name>A0A6A6PR03_9PEZI</name>
<evidence type="ECO:0000259" key="3">
    <source>
        <dbReference type="Pfam" id="PF10193"/>
    </source>
</evidence>
<feature type="compositionally biased region" description="Basic and acidic residues" evidence="2">
    <location>
        <begin position="592"/>
        <end position="602"/>
    </location>
</feature>
<sequence length="998" mass="109853">MADFLTAVKSVRTHEDVDSGDTLLTAVRTRPAAPQPRSRDHSDPTIDAVTHSHDDTKTVDQSAISSVAAAPLEQTLHALRSQPNLDQLIPLLRQLSQDQPPDAHLSLHEPGPVQAQIINTLLTATFSDYWSVFSKQQRREFAACLRNVAGLNAIVTHLRLTDPLAKDRPNPSNASTVDLLQLVHLVLAGEDAVAKIWLSSQAAVKDGVKLDMLWKQLTALLASGKVISAVAQAEDSIKRASGEWHWLSNAADYAAWLGRSIAALLEHSSSAAAQLLARALNLTPFNAICDGLYTTALSRNEPGGRAPVLITDLLSHVPAYSMRTLVEQSLRWLSSLSMAPTGPTEQQRMVAAITGLLSTLIQNENTQQDLVSLLHDPIASSALSYPARRASIASIAQLDNTDHLYRLLEKLFATFCDPLFINHAPIRQQESIIQTLLLASGYLNRQNSVAFLVIGRSSNGIQGVSNRLDSSNTRARWLGMVVATAVSRLTDRESSRMNFGTDEMDTDDARWYLHLPDIRDRCGNLRLFSELLQAHQMQSKSPRPVQQPPAREKQQILNGKPVFGPPRPPAQTEVIGDRITEILDDDGASEIDDFKPYAKPDSDPEDSDEDATLVNRDKVRPPAYIRDLISMLRDDKNHDRFEMGIRSAAPLIRRKRDFGSEVTDHAEELAGMFCNLQDPFETDNFDELKLQALIAVLLSDIAVLAPWLSRQAFSGDYSLSQRCTVLSALGLGGRELAGLVVEDQLNPSLPDTKFPSKQLPPRLHSLYGGVGSSTKSLDAASTSTERALIQPLALRAADQSTAELNAVKVRTFSSRMAVERTKRKAPPNRLAKIFGQAFFFPLANRYQQEVAAYGSASVFASVPVVLVTFLKTLTLLLHASGPATLALPQITAEFWELLLSLRVRAVSDITILQTVLFALLTLLEMNTDKRRIAEEHPRELMETQRWVDMVFDRTGGGNFIAENENTDEAKVRTLAAAVLVKTKEVIDAYQKQLVGYGQ</sequence>
<organism evidence="4 5">
    <name type="scientific">Neohortaea acidophila</name>
    <dbReference type="NCBI Taxonomy" id="245834"/>
    <lineage>
        <taxon>Eukaryota</taxon>
        <taxon>Fungi</taxon>
        <taxon>Dikarya</taxon>
        <taxon>Ascomycota</taxon>
        <taxon>Pezizomycotina</taxon>
        <taxon>Dothideomycetes</taxon>
        <taxon>Dothideomycetidae</taxon>
        <taxon>Mycosphaerellales</taxon>
        <taxon>Teratosphaeriaceae</taxon>
        <taxon>Neohortaea</taxon>
    </lineage>
</organism>
<gene>
    <name evidence="4" type="ORF">BDY17DRAFT_298167</name>
</gene>
<dbReference type="PANTHER" id="PTHR15830:SF10">
    <property type="entry name" value="TELOMERE LENGTH REGULATION PROTEIN TEL2 HOMOLOG"/>
    <property type="match status" value="1"/>
</dbReference>
<dbReference type="GO" id="GO:0051083">
    <property type="term" value="P:'de novo' cotranslational protein folding"/>
    <property type="evidence" value="ECO:0007669"/>
    <property type="project" value="TreeGrafter"/>
</dbReference>
<dbReference type="RefSeq" id="XP_033588796.1">
    <property type="nucleotide sequence ID" value="XM_033733700.1"/>
</dbReference>